<gene>
    <name evidence="1" type="primary">yheD_4</name>
    <name evidence="1" type="ORF">MM817_01946</name>
</gene>
<dbReference type="Proteomes" id="UP001139263">
    <property type="component" value="Unassembled WGS sequence"/>
</dbReference>
<dbReference type="InterPro" id="IPR026838">
    <property type="entry name" value="YheC/D"/>
</dbReference>
<reference evidence="1" key="1">
    <citation type="submission" date="2022-03" db="EMBL/GenBank/DDBJ databases">
        <title>Draft Genome Sequence of Firmicute Strain S0AB, a Heterotrophic Iron/Sulfur-Oxidizing Extreme Acidophile.</title>
        <authorList>
            <person name="Vergara E."/>
            <person name="Pakostova E."/>
            <person name="Johnson D.B."/>
            <person name="Holmes D.S."/>
        </authorList>
    </citation>
    <scope>NUCLEOTIDE SEQUENCE</scope>
    <source>
        <strain evidence="1">S0AB</strain>
    </source>
</reference>
<dbReference type="Pfam" id="PF14398">
    <property type="entry name" value="ATPgrasp_YheCD"/>
    <property type="match status" value="1"/>
</dbReference>
<name>A0A9X1V991_9BACL</name>
<evidence type="ECO:0000313" key="2">
    <source>
        <dbReference type="Proteomes" id="UP001139263"/>
    </source>
</evidence>
<protein>
    <submittedName>
        <fullName evidence="1">Endospore coat-associated protein YheD</fullName>
    </submittedName>
</protein>
<dbReference type="Gene3D" id="3.30.470.20">
    <property type="entry name" value="ATP-grasp fold, B domain"/>
    <property type="match status" value="1"/>
</dbReference>
<proteinExistence type="predicted"/>
<comment type="caution">
    <text evidence="1">The sequence shown here is derived from an EMBL/GenBank/DDBJ whole genome shotgun (WGS) entry which is preliminary data.</text>
</comment>
<accession>A0A9X1V991</accession>
<dbReference type="RefSeq" id="WP_241714216.1">
    <property type="nucleotide sequence ID" value="NZ_JALBUF010000005.1"/>
</dbReference>
<dbReference type="AlphaFoldDB" id="A0A9X1V991"/>
<dbReference type="SUPFAM" id="SSF56059">
    <property type="entry name" value="Glutathione synthetase ATP-binding domain-like"/>
    <property type="match status" value="1"/>
</dbReference>
<keyword evidence="2" id="KW-1185">Reference proteome</keyword>
<evidence type="ECO:0000313" key="1">
    <source>
        <dbReference type="EMBL" id="MCI0183663.1"/>
    </source>
</evidence>
<dbReference type="EMBL" id="JALBUF010000005">
    <property type="protein sequence ID" value="MCI0183663.1"/>
    <property type="molecule type" value="Genomic_DNA"/>
</dbReference>
<sequence>MTGLAKKTPRKAVVRRRAWNVIPQNIPKSQQLQTITYGLRSLKVKQNTLIRPAFSKKAERFLHLPDYCVRKQRRGSALYFGPSIAIYALPGKRSLFGPQTNLFREMALIAKNQGVDLFVVTPGHLQYEQRQTLGYRYYPSKRRWRLEICPWPDFVWRRAVQRPLRFRKQMDVDEMILTNKSVIGTLPRTQSEKWLLHTMLSKSQAVLPFLLPVTLIQSPYDLIKAVHQLGDVYVKPVRGTQGQQIVRIVEENSRYIVTRANSDRFNYAHGEVLATDQDLLRRFVRLTMSTPFIAQRTVHMMRTMSNEPFDLRYLIQASAEGVDSAVCTAIVARVAPSESVTTNLHTGAIPLSIEDLLKRMPDHRVALLLQAIERGQTAAIAAFHAIANQHVALVELGVDIAVDRQGRAFILEVNPCPGRQMYRRIDPELRRLSLQRVLEYAVFSTDFLRGVKEADQQ</sequence>
<organism evidence="1 2">
    <name type="scientific">Sulfoacidibacillus ferrooxidans</name>
    <dbReference type="NCBI Taxonomy" id="2005001"/>
    <lineage>
        <taxon>Bacteria</taxon>
        <taxon>Bacillati</taxon>
        <taxon>Bacillota</taxon>
        <taxon>Bacilli</taxon>
        <taxon>Bacillales</taxon>
        <taxon>Alicyclobacillaceae</taxon>
        <taxon>Sulfoacidibacillus</taxon>
    </lineage>
</organism>